<evidence type="ECO:0000313" key="3">
    <source>
        <dbReference type="Proteomes" id="UP000013827"/>
    </source>
</evidence>
<dbReference type="AlphaFoldDB" id="A0A0D3IRI9"/>
<feature type="region of interest" description="Disordered" evidence="1">
    <location>
        <begin position="1"/>
        <end position="21"/>
    </location>
</feature>
<feature type="compositionally biased region" description="Low complexity" evidence="1">
    <location>
        <begin position="12"/>
        <end position="21"/>
    </location>
</feature>
<keyword evidence="3" id="KW-1185">Reference proteome</keyword>
<dbReference type="InterPro" id="IPR035897">
    <property type="entry name" value="Toll_tir_struct_dom_sf"/>
</dbReference>
<evidence type="ECO:0000256" key="1">
    <source>
        <dbReference type="SAM" id="MobiDB-lite"/>
    </source>
</evidence>
<dbReference type="SUPFAM" id="SSF52200">
    <property type="entry name" value="Toll/Interleukin receptor TIR domain"/>
    <property type="match status" value="1"/>
</dbReference>
<dbReference type="PaxDb" id="2903-EOD13874"/>
<feature type="compositionally biased region" description="Polar residues" evidence="1">
    <location>
        <begin position="522"/>
        <end position="532"/>
    </location>
</feature>
<dbReference type="GeneID" id="17260021"/>
<name>A0A0D3IRI9_EMIH1</name>
<proteinExistence type="predicted"/>
<dbReference type="HOGENOM" id="CLU_480979_0_0_1"/>
<feature type="region of interest" description="Disordered" evidence="1">
    <location>
        <begin position="522"/>
        <end position="567"/>
    </location>
</feature>
<sequence>MIYNMRSSGVSAPTPFAAATTPTPSLRRLLETVEWTGFAPAPSSLEIWGAAVRAAPPAPPGEQNHDWKPQVGESCNDDCFYANNGVCNDGAAGSTDALCAWGSDCRDCGRREGAKPACDDQATAEGEEALCAYGSDWLATPRVTSPPPPWPSPPLLGHHRHATGTIIGGSTAAFLVCLGLTLCCFYCREAVGRAQRVRKSSRASQSGIEASGSWIEYMERTSLGGVATRAASNHSIIVDMSPSISASLERALASDRGEVANGSLNAARLSDDSSTVSAGNVAAAHRAMAAVAALGEAAAEADDLELGASAAGDRGSPSRGRPSFRTELYGSGEAAMEARFLQTELEALLGRKCFLDSDDLRDLRLLQQAVRESDCLILVQSKSVLFRPYCILEMVTAIEARVPIVGVSLSVAGIDMYNFNLAPAFLTHLERTLEQANPGASSVLTRANVDLTYAARLLGSTVPEIISISFNPSSSRNMLAASVADIAAAMEHAMPSRVPTPEEWERHAAVVSVPSLDWINDAQAQPPLSQPHTRAPSPTPTEVMRRTWLPPFKKTGGSTWAPANGRN</sequence>
<reference evidence="2" key="2">
    <citation type="submission" date="2024-10" db="UniProtKB">
        <authorList>
            <consortium name="EnsemblProtists"/>
        </authorList>
    </citation>
    <scope>IDENTIFICATION</scope>
</reference>
<dbReference type="RefSeq" id="XP_005766303.1">
    <property type="nucleotide sequence ID" value="XM_005766246.1"/>
</dbReference>
<accession>A0A0D3IRI9</accession>
<reference evidence="3" key="1">
    <citation type="journal article" date="2013" name="Nature">
        <title>Pan genome of the phytoplankton Emiliania underpins its global distribution.</title>
        <authorList>
            <person name="Read B.A."/>
            <person name="Kegel J."/>
            <person name="Klute M.J."/>
            <person name="Kuo A."/>
            <person name="Lefebvre S.C."/>
            <person name="Maumus F."/>
            <person name="Mayer C."/>
            <person name="Miller J."/>
            <person name="Monier A."/>
            <person name="Salamov A."/>
            <person name="Young J."/>
            <person name="Aguilar M."/>
            <person name="Claverie J.M."/>
            <person name="Frickenhaus S."/>
            <person name="Gonzalez K."/>
            <person name="Herman E.K."/>
            <person name="Lin Y.C."/>
            <person name="Napier J."/>
            <person name="Ogata H."/>
            <person name="Sarno A.F."/>
            <person name="Shmutz J."/>
            <person name="Schroeder D."/>
            <person name="de Vargas C."/>
            <person name="Verret F."/>
            <person name="von Dassow P."/>
            <person name="Valentin K."/>
            <person name="Van de Peer Y."/>
            <person name="Wheeler G."/>
            <person name="Dacks J.B."/>
            <person name="Delwiche C.F."/>
            <person name="Dyhrman S.T."/>
            <person name="Glockner G."/>
            <person name="John U."/>
            <person name="Richards T."/>
            <person name="Worden A.Z."/>
            <person name="Zhang X."/>
            <person name="Grigoriev I.V."/>
            <person name="Allen A.E."/>
            <person name="Bidle K."/>
            <person name="Borodovsky M."/>
            <person name="Bowler C."/>
            <person name="Brownlee C."/>
            <person name="Cock J.M."/>
            <person name="Elias M."/>
            <person name="Gladyshev V.N."/>
            <person name="Groth M."/>
            <person name="Guda C."/>
            <person name="Hadaegh A."/>
            <person name="Iglesias-Rodriguez M.D."/>
            <person name="Jenkins J."/>
            <person name="Jones B.M."/>
            <person name="Lawson T."/>
            <person name="Leese F."/>
            <person name="Lindquist E."/>
            <person name="Lobanov A."/>
            <person name="Lomsadze A."/>
            <person name="Malik S.B."/>
            <person name="Marsh M.E."/>
            <person name="Mackinder L."/>
            <person name="Mock T."/>
            <person name="Mueller-Roeber B."/>
            <person name="Pagarete A."/>
            <person name="Parker M."/>
            <person name="Probert I."/>
            <person name="Quesneville H."/>
            <person name="Raines C."/>
            <person name="Rensing S.A."/>
            <person name="Riano-Pachon D.M."/>
            <person name="Richier S."/>
            <person name="Rokitta S."/>
            <person name="Shiraiwa Y."/>
            <person name="Soanes D.M."/>
            <person name="van der Giezen M."/>
            <person name="Wahlund T.M."/>
            <person name="Williams B."/>
            <person name="Wilson W."/>
            <person name="Wolfe G."/>
            <person name="Wurch L.L."/>
        </authorList>
    </citation>
    <scope>NUCLEOTIDE SEQUENCE</scope>
</reference>
<evidence type="ECO:0008006" key="4">
    <source>
        <dbReference type="Google" id="ProtNLM"/>
    </source>
</evidence>
<feature type="compositionally biased region" description="Polar residues" evidence="1">
    <location>
        <begin position="1"/>
        <end position="11"/>
    </location>
</feature>
<evidence type="ECO:0000313" key="2">
    <source>
        <dbReference type="EnsemblProtists" id="EOD13874"/>
    </source>
</evidence>
<dbReference type="KEGG" id="ehx:EMIHUDRAFT_451930"/>
<protein>
    <recommendedName>
        <fullName evidence="4">TIR domain-containing protein</fullName>
    </recommendedName>
</protein>
<organism evidence="2 3">
    <name type="scientific">Emiliania huxleyi (strain CCMP1516)</name>
    <dbReference type="NCBI Taxonomy" id="280463"/>
    <lineage>
        <taxon>Eukaryota</taxon>
        <taxon>Haptista</taxon>
        <taxon>Haptophyta</taxon>
        <taxon>Prymnesiophyceae</taxon>
        <taxon>Isochrysidales</taxon>
        <taxon>Noelaerhabdaceae</taxon>
        <taxon>Emiliania</taxon>
    </lineage>
</organism>
<dbReference type="Proteomes" id="UP000013827">
    <property type="component" value="Unassembled WGS sequence"/>
</dbReference>
<dbReference type="EnsemblProtists" id="EOD13874">
    <property type="protein sequence ID" value="EOD13874"/>
    <property type="gene ID" value="EMIHUDRAFT_451930"/>
</dbReference>